<sequence length="721" mass="83700">MPSDNTDYKRIPKHLLEKRGSLFTQVILIEESTSIHEKLSYRQHVRQFRLDIYNFLERPRGTFSFIYHVLIFALIILVHTFSALADTPEHEEWITPATYILEMFLAFYLTTEFLVRLWSTGADAKYNGRFGFLRYFRRTVVIIDLLILLVTYLMIFTHGDKFERTTIEKIRFLQILRLLHIDRQMTTWAMIKKMISRSFEELVTIYWMSALIFLIMTVSVYELENAHERAVKQQQLLEKNFTVIEPTFHNYGEAFWFSIITVLTVGYGDIVPKYWISKIVMSILAILGVCMFGAASSLVGMGLSLMVENEAKMQQQTKVRNLAAKLIQTWYRFSLISDESQFAEFAIFRKFCNNLHHVEERIKQARNLAKKAAGRKKSRAIKIAQSLKRSGSFQEKHSSSYAASAAELGIAALIHNTPLINTDPHASNRLNEIITNRQKLNQGRKISMAPSAELPPRPPNSNWRRASAMGLHPQRFLHHQPNSVASAPIPPYLSRDSSIMTSDSSTNSVDFSDEEKLLDYYYDPYEGETNSQTSLGRKSLDTNISALDDYTVSRYRHILRMLHFFMFQLTKKKFNRARKPYELVDAEKELVELEYQRMQKLKELELRVQATIGKPTISPFNLQHGRTHKLNIEDRLELCEEALKNIELKVKMMNDLGNLILETLQNPENKSSSSSSTLKVPSLDQQPQQLNQHHQNHHPTHLKVPKEDFRRRVLFKENSIG</sequence>
<protein>
    <submittedName>
        <fullName evidence="2">Ion transport domain-containing protein</fullName>
    </submittedName>
</protein>
<evidence type="ECO:0000313" key="2">
    <source>
        <dbReference type="WBParaSite" id="ES5_v2.g12219.t1"/>
    </source>
</evidence>
<dbReference type="WBParaSite" id="ES5_v2.g12219.t1">
    <property type="protein sequence ID" value="ES5_v2.g12219.t1"/>
    <property type="gene ID" value="ES5_v2.g12219"/>
</dbReference>
<proteinExistence type="predicted"/>
<evidence type="ECO:0000313" key="1">
    <source>
        <dbReference type="Proteomes" id="UP000887579"/>
    </source>
</evidence>
<organism evidence="1 2">
    <name type="scientific">Panagrolaimus sp. ES5</name>
    <dbReference type="NCBI Taxonomy" id="591445"/>
    <lineage>
        <taxon>Eukaryota</taxon>
        <taxon>Metazoa</taxon>
        <taxon>Ecdysozoa</taxon>
        <taxon>Nematoda</taxon>
        <taxon>Chromadorea</taxon>
        <taxon>Rhabditida</taxon>
        <taxon>Tylenchina</taxon>
        <taxon>Panagrolaimomorpha</taxon>
        <taxon>Panagrolaimoidea</taxon>
        <taxon>Panagrolaimidae</taxon>
        <taxon>Panagrolaimus</taxon>
    </lineage>
</organism>
<name>A0AC34F4Y0_9BILA</name>
<reference evidence="2" key="1">
    <citation type="submission" date="2022-11" db="UniProtKB">
        <authorList>
            <consortium name="WormBaseParasite"/>
        </authorList>
    </citation>
    <scope>IDENTIFICATION</scope>
</reference>
<accession>A0AC34F4Y0</accession>
<dbReference type="Proteomes" id="UP000887579">
    <property type="component" value="Unplaced"/>
</dbReference>